<proteinExistence type="predicted"/>
<sequence>MDATQWSEESKRSYLYCGHSYSQSDRYCDIHYSCIRCASPAVFTAADQKRSFEVKKNYIWQRRDLCPACHAQWVQLKAKDRACQARWTAERLTLKHDASFMGDWLQVLEALPSYDRRKHSSMKTHLRKLLEQPSQGTKLLAPAPTQTDAHHPPSPVSR</sequence>
<dbReference type="EMBL" id="CP013729">
    <property type="protein sequence ID" value="ALV07671.1"/>
    <property type="molecule type" value="Genomic_DNA"/>
</dbReference>
<keyword evidence="2" id="KW-1185">Reference proteome</keyword>
<gene>
    <name evidence="1" type="ORF">RD2015_3211</name>
</gene>
<evidence type="ECO:0000313" key="1">
    <source>
        <dbReference type="EMBL" id="ALV07671.1"/>
    </source>
</evidence>
<accession>A0A0U3LRM2</accession>
<name>A0A0U3LRM2_9BURK</name>
<dbReference type="OrthoDB" id="289270at2"/>
<organism evidence="1 2">
    <name type="scientific">Roseateles depolymerans</name>
    <dbReference type="NCBI Taxonomy" id="76731"/>
    <lineage>
        <taxon>Bacteria</taxon>
        <taxon>Pseudomonadati</taxon>
        <taxon>Pseudomonadota</taxon>
        <taxon>Betaproteobacteria</taxon>
        <taxon>Burkholderiales</taxon>
        <taxon>Sphaerotilaceae</taxon>
        <taxon>Roseateles</taxon>
    </lineage>
</organism>
<dbReference type="RefSeq" id="WP_058935743.1">
    <property type="nucleotide sequence ID" value="NZ_QUMT01000001.1"/>
</dbReference>
<evidence type="ECO:0000313" key="2">
    <source>
        <dbReference type="Proteomes" id="UP000060699"/>
    </source>
</evidence>
<protein>
    <submittedName>
        <fullName evidence="1">Uncharacterized protein</fullName>
    </submittedName>
</protein>
<dbReference type="STRING" id="76731.RD2015_3211"/>
<reference evidence="1 2" key="1">
    <citation type="submission" date="2015-12" db="EMBL/GenBank/DDBJ databases">
        <title>Complete genome of Roseateles depolymerans KCTC 42856.</title>
        <authorList>
            <person name="Kim K.M."/>
        </authorList>
    </citation>
    <scope>NUCLEOTIDE SEQUENCE [LARGE SCALE GENOMIC DNA]</scope>
    <source>
        <strain evidence="1 2">KCTC 42856</strain>
    </source>
</reference>
<dbReference type="KEGG" id="rdp:RD2015_3211"/>
<dbReference type="Proteomes" id="UP000060699">
    <property type="component" value="Chromosome"/>
</dbReference>
<dbReference type="AlphaFoldDB" id="A0A0U3LRM2"/>